<name>A0ABT9PZI5_9HYPH</name>
<protein>
    <submittedName>
        <fullName evidence="2">Uncharacterized protein</fullName>
    </submittedName>
</protein>
<keyword evidence="3" id="KW-1185">Reference proteome</keyword>
<evidence type="ECO:0000313" key="3">
    <source>
        <dbReference type="Proteomes" id="UP001241472"/>
    </source>
</evidence>
<gene>
    <name evidence="2" type="ORF">J2T09_004662</name>
</gene>
<dbReference type="RefSeq" id="WP_306838963.1">
    <property type="nucleotide sequence ID" value="NZ_JAUSRF010000020.1"/>
</dbReference>
<evidence type="ECO:0000313" key="2">
    <source>
        <dbReference type="EMBL" id="MDP9839882.1"/>
    </source>
</evidence>
<organism evidence="2 3">
    <name type="scientific">Neorhizobium huautlense</name>
    <dbReference type="NCBI Taxonomy" id="67774"/>
    <lineage>
        <taxon>Bacteria</taxon>
        <taxon>Pseudomonadati</taxon>
        <taxon>Pseudomonadota</taxon>
        <taxon>Alphaproteobacteria</taxon>
        <taxon>Hyphomicrobiales</taxon>
        <taxon>Rhizobiaceae</taxon>
        <taxon>Rhizobium/Agrobacterium group</taxon>
        <taxon>Neorhizobium</taxon>
    </lineage>
</organism>
<proteinExistence type="predicted"/>
<accession>A0ABT9PZI5</accession>
<feature type="region of interest" description="Disordered" evidence="1">
    <location>
        <begin position="59"/>
        <end position="79"/>
    </location>
</feature>
<reference evidence="2 3" key="1">
    <citation type="submission" date="2023-07" db="EMBL/GenBank/DDBJ databases">
        <title>Sorghum-associated microbial communities from plants grown in Nebraska, USA.</title>
        <authorList>
            <person name="Schachtman D."/>
        </authorList>
    </citation>
    <scope>NUCLEOTIDE SEQUENCE [LARGE SCALE GENOMIC DNA]</scope>
    <source>
        <strain evidence="2 3">DS1307</strain>
    </source>
</reference>
<comment type="caution">
    <text evidence="2">The sequence shown here is derived from an EMBL/GenBank/DDBJ whole genome shotgun (WGS) entry which is preliminary data.</text>
</comment>
<dbReference type="Proteomes" id="UP001241472">
    <property type="component" value="Unassembled WGS sequence"/>
</dbReference>
<sequence length="105" mass="11352">MPFYLVSQTSLVEASDEQAAAQKAVDQLRSGRKVAVVVKSDETTISHIAIEAEVREPKLPDASGLDTPGRSPPALPLPVASPVMDRSMILKRMLGDARALFTRRP</sequence>
<evidence type="ECO:0000256" key="1">
    <source>
        <dbReference type="SAM" id="MobiDB-lite"/>
    </source>
</evidence>
<dbReference type="EMBL" id="JAUSRF010000020">
    <property type="protein sequence ID" value="MDP9839882.1"/>
    <property type="molecule type" value="Genomic_DNA"/>
</dbReference>